<comment type="caution">
    <text evidence="1">The sequence shown here is derived from an EMBL/GenBank/DDBJ whole genome shotgun (WGS) entry which is preliminary data.</text>
</comment>
<dbReference type="EMBL" id="CAJHOF010000007">
    <property type="protein sequence ID" value="CAD7288338.1"/>
    <property type="molecule type" value="Genomic_DNA"/>
</dbReference>
<evidence type="ECO:0000313" key="2">
    <source>
        <dbReference type="Proteomes" id="UP000789803"/>
    </source>
</evidence>
<gene>
    <name evidence="1" type="ORF">LMG7974_00959</name>
</gene>
<keyword evidence="2" id="KW-1185">Reference proteome</keyword>
<evidence type="ECO:0008006" key="3">
    <source>
        <dbReference type="Google" id="ProtNLM"/>
    </source>
</evidence>
<accession>A0ABM8Q692</accession>
<evidence type="ECO:0000313" key="1">
    <source>
        <dbReference type="EMBL" id="CAD7288338.1"/>
    </source>
</evidence>
<dbReference type="InterPro" id="IPR036390">
    <property type="entry name" value="WH_DNA-bd_sf"/>
</dbReference>
<proteinExistence type="predicted"/>
<name>A0ABM8Q692_9BACT</name>
<protein>
    <recommendedName>
        <fullName evidence="3">ATP-binding protein</fullName>
    </recommendedName>
</protein>
<organism evidence="1 2">
    <name type="scientific">Campylobacter majalis</name>
    <dbReference type="NCBI Taxonomy" id="2790656"/>
    <lineage>
        <taxon>Bacteria</taxon>
        <taxon>Pseudomonadati</taxon>
        <taxon>Campylobacterota</taxon>
        <taxon>Epsilonproteobacteria</taxon>
        <taxon>Campylobacterales</taxon>
        <taxon>Campylobacteraceae</taxon>
        <taxon>Campylobacter</taxon>
    </lineage>
</organism>
<reference evidence="1 2" key="1">
    <citation type="submission" date="2020-11" db="EMBL/GenBank/DDBJ databases">
        <authorList>
            <person name="Peeters C."/>
        </authorList>
    </citation>
    <scope>NUCLEOTIDE SEQUENCE [LARGE SCALE GENOMIC DNA]</scope>
    <source>
        <strain evidence="1 2">LMG 7974</strain>
    </source>
</reference>
<sequence length="361" mass="41267">MQTLAQAYQTPLKHIKYISRKLSITSPKTLLVGASGTGKTAMICEYLSEFKDEERLYVDLHDMRFVLSEIGDIADFVKQNDIKAVAIDGVSSQNISLFAKHLQNVSNVVFSSEDKDCNLDDYACLNLNYLDYEEFILFFRKNLDETLLFSHFLAHGGAVASAFMDASLNASFLQNELRRKFSQVEILILIECADKISTNLSTYEIYKNLKLRLKISKDSVYNSLRALEKSGMIYLLKKYNESSSLKRVYFGNFALKNALSYKKEFVYTLKNAVFCELFKLKTDVFYTNEIDFYIPNKELGIITVPFSDVSITLLRFNKLLPMLKSYGIKRLQIISVSTQGASVKEGIKCEILPFYQWALSL</sequence>
<dbReference type="SUPFAM" id="SSF46785">
    <property type="entry name" value="Winged helix' DNA-binding domain"/>
    <property type="match status" value="1"/>
</dbReference>
<dbReference type="SUPFAM" id="SSF52540">
    <property type="entry name" value="P-loop containing nucleoside triphosphate hydrolases"/>
    <property type="match status" value="1"/>
</dbReference>
<dbReference type="Proteomes" id="UP000789803">
    <property type="component" value="Unassembled WGS sequence"/>
</dbReference>
<dbReference type="InterPro" id="IPR027417">
    <property type="entry name" value="P-loop_NTPase"/>
</dbReference>
<dbReference type="RefSeq" id="WP_229932761.1">
    <property type="nucleotide sequence ID" value="NZ_CAJHOF010000007.1"/>
</dbReference>